<proteinExistence type="predicted"/>
<feature type="domain" description="PNPLA" evidence="5">
    <location>
        <begin position="77"/>
        <end position="234"/>
    </location>
</feature>
<dbReference type="EMBL" id="NOIF01000033">
    <property type="protein sequence ID" value="OZS44572.1"/>
    <property type="molecule type" value="Genomic_DNA"/>
</dbReference>
<dbReference type="InterPro" id="IPR016035">
    <property type="entry name" value="Acyl_Trfase/lysoPLipase"/>
</dbReference>
<keyword evidence="7" id="KW-1185">Reference proteome</keyword>
<dbReference type="InterPro" id="IPR002641">
    <property type="entry name" value="PNPLA_dom"/>
</dbReference>
<dbReference type="PANTHER" id="PTHR14226">
    <property type="entry name" value="NEUROPATHY TARGET ESTERASE/SWISS CHEESE D.MELANOGASTER"/>
    <property type="match status" value="1"/>
</dbReference>
<sequence>MTNNQRAKRCASFKSSYNSAKRWFLATSFAVGLSGCGTTNYYDALTTKDIVPPSEVQQSDSIVSASYDKAQRPRLAIAFGGGAARGMMHLGVMKALDEAGIKADIVTGTSVGSIAAVLYSSKEYDEIEQIMYSFSEHEIADFNVSKQGLIKGRALAKWLNKQINYDDVADLPIPTGIVATNLTTKRSVMFTHGDVGRAVQTSSSVPGVFVPVQNNNDILVDGGVLSPVPVYAARQMKADIVIGIDVFCSQPPPLTDSAAKVIANTYWLQSCDASRKETNSADIIVRPTPWDDSLVNFGNRQEREAAMSAGYDAMLPHIPQLKALLNKSENAEPRVIKSDVI</sequence>
<reference evidence="6 7" key="1">
    <citation type="journal article" date="2016" name="Antonie Van Leeuwenhoek">
        <title>Photobacterium sanguinicancri sp. nov. isolated from marine animals.</title>
        <authorList>
            <person name="Gomez-Gil B."/>
            <person name="Roque A."/>
            <person name="Rotllant G."/>
            <person name="Romalde J.L."/>
            <person name="Doce A."/>
            <person name="Eggermont M."/>
            <person name="Defoirdt T."/>
        </authorList>
    </citation>
    <scope>NUCLEOTIDE SEQUENCE [LARGE SCALE GENOMIC DNA]</scope>
    <source>
        <strain evidence="6 7">CAIM 1827</strain>
    </source>
</reference>
<feature type="short sequence motif" description="GXSXG" evidence="4">
    <location>
        <begin position="108"/>
        <end position="112"/>
    </location>
</feature>
<name>A0ABX4G0Q4_9GAMM</name>
<dbReference type="InterPro" id="IPR050301">
    <property type="entry name" value="NTE"/>
</dbReference>
<dbReference type="Pfam" id="PF01734">
    <property type="entry name" value="Patatin"/>
    <property type="match status" value="1"/>
</dbReference>
<dbReference type="SUPFAM" id="SSF52151">
    <property type="entry name" value="FabD/lysophospholipase-like"/>
    <property type="match status" value="1"/>
</dbReference>
<feature type="short sequence motif" description="DGA/G" evidence="4">
    <location>
        <begin position="221"/>
        <end position="223"/>
    </location>
</feature>
<comment type="caution">
    <text evidence="6">The sequence shown here is derived from an EMBL/GenBank/DDBJ whole genome shotgun (WGS) entry which is preliminary data.</text>
</comment>
<protein>
    <recommendedName>
        <fullName evidence="5">PNPLA domain-containing protein</fullName>
    </recommendedName>
</protein>
<dbReference type="Proteomes" id="UP000215999">
    <property type="component" value="Unassembled WGS sequence"/>
</dbReference>
<feature type="active site" description="Nucleophile" evidence="4">
    <location>
        <position position="110"/>
    </location>
</feature>
<feature type="active site" description="Proton acceptor" evidence="4">
    <location>
        <position position="221"/>
    </location>
</feature>
<evidence type="ECO:0000256" key="1">
    <source>
        <dbReference type="ARBA" id="ARBA00022801"/>
    </source>
</evidence>
<dbReference type="CDD" id="cd07205">
    <property type="entry name" value="Pat_PNPLA6_PNPLA7_NTE1_like"/>
    <property type="match status" value="1"/>
</dbReference>
<evidence type="ECO:0000256" key="4">
    <source>
        <dbReference type="PROSITE-ProRule" id="PRU01161"/>
    </source>
</evidence>
<dbReference type="Gene3D" id="3.40.1090.10">
    <property type="entry name" value="Cytosolic phospholipase A2 catalytic domain"/>
    <property type="match status" value="1"/>
</dbReference>
<keyword evidence="3 4" id="KW-0443">Lipid metabolism</keyword>
<comment type="caution">
    <text evidence="4">Lacks conserved residue(s) required for the propagation of feature annotation.</text>
</comment>
<dbReference type="PROSITE" id="PS51635">
    <property type="entry name" value="PNPLA"/>
    <property type="match status" value="1"/>
</dbReference>
<evidence type="ECO:0000256" key="2">
    <source>
        <dbReference type="ARBA" id="ARBA00022963"/>
    </source>
</evidence>
<evidence type="ECO:0000256" key="3">
    <source>
        <dbReference type="ARBA" id="ARBA00023098"/>
    </source>
</evidence>
<gene>
    <name evidence="6" type="ORF">ASV53_07490</name>
</gene>
<organism evidence="6 7">
    <name type="scientific">Photobacterium sanguinicancri</name>
    <dbReference type="NCBI Taxonomy" id="875932"/>
    <lineage>
        <taxon>Bacteria</taxon>
        <taxon>Pseudomonadati</taxon>
        <taxon>Pseudomonadota</taxon>
        <taxon>Gammaproteobacteria</taxon>
        <taxon>Vibrionales</taxon>
        <taxon>Vibrionaceae</taxon>
        <taxon>Photobacterium</taxon>
    </lineage>
</organism>
<evidence type="ECO:0000313" key="6">
    <source>
        <dbReference type="EMBL" id="OZS44572.1"/>
    </source>
</evidence>
<evidence type="ECO:0000313" key="7">
    <source>
        <dbReference type="Proteomes" id="UP000215999"/>
    </source>
</evidence>
<keyword evidence="2 4" id="KW-0442">Lipid degradation</keyword>
<dbReference type="PANTHER" id="PTHR14226:SF29">
    <property type="entry name" value="NEUROPATHY TARGET ESTERASE SWS"/>
    <property type="match status" value="1"/>
</dbReference>
<accession>A0ABX4G0Q4</accession>
<evidence type="ECO:0000259" key="5">
    <source>
        <dbReference type="PROSITE" id="PS51635"/>
    </source>
</evidence>
<keyword evidence="1 4" id="KW-0378">Hydrolase</keyword>